<protein>
    <submittedName>
        <fullName evidence="1">Uncharacterized protein</fullName>
    </submittedName>
</protein>
<organism evidence="1 2">
    <name type="scientific">Bacillus cereus</name>
    <dbReference type="NCBI Taxonomy" id="1396"/>
    <lineage>
        <taxon>Bacteria</taxon>
        <taxon>Bacillati</taxon>
        <taxon>Bacillota</taxon>
        <taxon>Bacilli</taxon>
        <taxon>Bacillales</taxon>
        <taxon>Bacillaceae</taxon>
        <taxon>Bacillus</taxon>
        <taxon>Bacillus cereus group</taxon>
    </lineage>
</organism>
<dbReference type="RefSeq" id="WP_098859042.1">
    <property type="nucleotide sequence ID" value="NZ_NUMG01000052.1"/>
</dbReference>
<sequence>MSSAAKVKKQISKMISDPKHNNEIVDLIQHYQLLVAEKVKMLDAYYMSDDADNVQGIPGKEKAKMEKLFFAASKNVFLKGYYLGAELLLHEDTKFEGDMLSKKTLDVRFPAILDKACAIPFYDLINTEETRQFYNWFIRTFEDVRQFIEHVLCEIGYIGALKALQIYREDKNVKVKNEHTSALMKVDITNVFPLTPAIGAYVVSGDSCMEMWNLVWRTTYSPEDPFKYIGDIVIIKKSVSQNKELINKGSIHSALLQEAVSEGMLEQGYAEVRIKIEDIKGVRPFSTLEAALLIEQLKSFIGFKLNIPEENILIWS</sequence>
<dbReference type="AlphaFoldDB" id="A0A2C1KVL7"/>
<proteinExistence type="predicted"/>
<name>A0A2C1KVL7_BACCE</name>
<dbReference type="Proteomes" id="UP000225766">
    <property type="component" value="Unassembled WGS sequence"/>
</dbReference>
<evidence type="ECO:0000313" key="1">
    <source>
        <dbReference type="EMBL" id="PGT96645.1"/>
    </source>
</evidence>
<evidence type="ECO:0000313" key="2">
    <source>
        <dbReference type="Proteomes" id="UP000225766"/>
    </source>
</evidence>
<reference evidence="1 2" key="1">
    <citation type="submission" date="2017-09" db="EMBL/GenBank/DDBJ databases">
        <title>Large-scale bioinformatics analysis of Bacillus genomes uncovers conserved roles of natural products in bacterial physiology.</title>
        <authorList>
            <consortium name="Agbiome Team Llc"/>
            <person name="Bleich R.M."/>
            <person name="Grubbs K.J."/>
            <person name="Santa Maria K.C."/>
            <person name="Allen S.E."/>
            <person name="Farag S."/>
            <person name="Shank E.A."/>
            <person name="Bowers A."/>
        </authorList>
    </citation>
    <scope>NUCLEOTIDE SEQUENCE [LARGE SCALE GENOMIC DNA]</scope>
    <source>
        <strain evidence="1 2">AFS040105</strain>
    </source>
</reference>
<dbReference type="EMBL" id="NUMG01000052">
    <property type="protein sequence ID" value="PGT96645.1"/>
    <property type="molecule type" value="Genomic_DNA"/>
</dbReference>
<accession>A0A2C1KVL7</accession>
<gene>
    <name evidence="1" type="ORF">COD19_27175</name>
</gene>
<comment type="caution">
    <text evidence="1">The sequence shown here is derived from an EMBL/GenBank/DDBJ whole genome shotgun (WGS) entry which is preliminary data.</text>
</comment>